<protein>
    <submittedName>
        <fullName evidence="1">Uncharacterized protein</fullName>
    </submittedName>
</protein>
<dbReference type="Proteomes" id="UP000032142">
    <property type="component" value="Unassembled WGS sequence"/>
</dbReference>
<sequence>MMQTFQLLYKLFHTPRQNIVNSIISISQTPYSEYLQFNKIRYQLSWDFSEIVHITQVQHF</sequence>
<evidence type="ECO:0000313" key="2">
    <source>
        <dbReference type="Proteomes" id="UP000032142"/>
    </source>
</evidence>
<keyword evidence="2" id="KW-1185">Reference proteome</keyword>
<name>A0A0B0PA31_GOSAR</name>
<accession>A0A0B0PA31</accession>
<dbReference type="AlphaFoldDB" id="A0A0B0PA31"/>
<dbReference type="EMBL" id="KN419582">
    <property type="protein sequence ID" value="KHG21767.1"/>
    <property type="molecule type" value="Genomic_DNA"/>
</dbReference>
<evidence type="ECO:0000313" key="1">
    <source>
        <dbReference type="EMBL" id="KHG21767.1"/>
    </source>
</evidence>
<gene>
    <name evidence="1" type="ORF">F383_04237</name>
</gene>
<reference evidence="2" key="1">
    <citation type="submission" date="2014-09" db="EMBL/GenBank/DDBJ databases">
        <authorList>
            <person name="Mudge J."/>
            <person name="Ramaraj T."/>
            <person name="Lindquist I.E."/>
            <person name="Bharti A.K."/>
            <person name="Sundararajan A."/>
            <person name="Cameron C.T."/>
            <person name="Woodward J.E."/>
            <person name="May G.D."/>
            <person name="Brubaker C."/>
            <person name="Broadhvest J."/>
            <person name="Wilkins T.A."/>
        </authorList>
    </citation>
    <scope>NUCLEOTIDE SEQUENCE</scope>
    <source>
        <strain evidence="2">cv. AKA8401</strain>
    </source>
</reference>
<organism evidence="1 2">
    <name type="scientific">Gossypium arboreum</name>
    <name type="common">Tree cotton</name>
    <name type="synonym">Gossypium nanking</name>
    <dbReference type="NCBI Taxonomy" id="29729"/>
    <lineage>
        <taxon>Eukaryota</taxon>
        <taxon>Viridiplantae</taxon>
        <taxon>Streptophyta</taxon>
        <taxon>Embryophyta</taxon>
        <taxon>Tracheophyta</taxon>
        <taxon>Spermatophyta</taxon>
        <taxon>Magnoliopsida</taxon>
        <taxon>eudicotyledons</taxon>
        <taxon>Gunneridae</taxon>
        <taxon>Pentapetalae</taxon>
        <taxon>rosids</taxon>
        <taxon>malvids</taxon>
        <taxon>Malvales</taxon>
        <taxon>Malvaceae</taxon>
        <taxon>Malvoideae</taxon>
        <taxon>Gossypium</taxon>
    </lineage>
</organism>
<proteinExistence type="predicted"/>